<dbReference type="EMBL" id="DOOG01000054">
    <property type="protein sequence ID" value="HBU97443.1"/>
    <property type="molecule type" value="Genomic_DNA"/>
</dbReference>
<dbReference type="Gene3D" id="1.20.120.530">
    <property type="entry name" value="GntR ligand-binding domain-like"/>
    <property type="match status" value="1"/>
</dbReference>
<dbReference type="SMART" id="SM00345">
    <property type="entry name" value="HTH_GNTR"/>
    <property type="match status" value="1"/>
</dbReference>
<organism evidence="5 8">
    <name type="scientific">Thalassospira lucentensis</name>
    <dbReference type="NCBI Taxonomy" id="168935"/>
    <lineage>
        <taxon>Bacteria</taxon>
        <taxon>Pseudomonadati</taxon>
        <taxon>Pseudomonadota</taxon>
        <taxon>Alphaproteobacteria</taxon>
        <taxon>Rhodospirillales</taxon>
        <taxon>Thalassospiraceae</taxon>
        <taxon>Thalassospira</taxon>
    </lineage>
</organism>
<dbReference type="AlphaFoldDB" id="A0A358HQJ3"/>
<dbReference type="GO" id="GO:0003677">
    <property type="term" value="F:DNA binding"/>
    <property type="evidence" value="ECO:0007669"/>
    <property type="project" value="UniProtKB-KW"/>
</dbReference>
<evidence type="ECO:0000313" key="6">
    <source>
        <dbReference type="EMBL" id="HCW68078.1"/>
    </source>
</evidence>
<sequence length="245" mass="27341">MGTSLKLNDRPGERRLYRSVADAIEVEIHAGTYPPGSKLPTERDLSAKIGVSRTTVREALIALEIAGLIRIRMGAGVFVNKLETPQVRHGNETETDAEQEGAGPFALIDARLTIEPEIAANAAQRRTDADLVALQEAIDRMVAEYRNNADHESGDRDFHLAMAKASGNMFLSGVVSDLFHQTELTLWSIFQNWIRQPHHRLKWIEDHKEVLAAVKAQDRRKARAAMRRHLQNVDATLKRAPISAD</sequence>
<dbReference type="PRINTS" id="PR00035">
    <property type="entry name" value="HTHGNTR"/>
</dbReference>
<dbReference type="PANTHER" id="PTHR43537">
    <property type="entry name" value="TRANSCRIPTIONAL REGULATOR, GNTR FAMILY"/>
    <property type="match status" value="1"/>
</dbReference>
<comment type="caution">
    <text evidence="5">The sequence shown here is derived from an EMBL/GenBank/DDBJ whole genome shotgun (WGS) entry which is preliminary data.</text>
</comment>
<evidence type="ECO:0000313" key="8">
    <source>
        <dbReference type="Proteomes" id="UP000264753"/>
    </source>
</evidence>
<dbReference type="GO" id="GO:0003700">
    <property type="term" value="F:DNA-binding transcription factor activity"/>
    <property type="evidence" value="ECO:0007669"/>
    <property type="project" value="InterPro"/>
</dbReference>
<evidence type="ECO:0000313" key="5">
    <source>
        <dbReference type="EMBL" id="HBU97443.1"/>
    </source>
</evidence>
<dbReference type="Proteomes" id="UP000264179">
    <property type="component" value="Unassembled WGS sequence"/>
</dbReference>
<keyword evidence="1" id="KW-0805">Transcription regulation</keyword>
<evidence type="ECO:0000313" key="7">
    <source>
        <dbReference type="Proteomes" id="UP000264179"/>
    </source>
</evidence>
<dbReference type="InterPro" id="IPR036390">
    <property type="entry name" value="WH_DNA-bd_sf"/>
</dbReference>
<dbReference type="Proteomes" id="UP000264753">
    <property type="component" value="Unassembled WGS sequence"/>
</dbReference>
<dbReference type="InterPro" id="IPR000524">
    <property type="entry name" value="Tscrpt_reg_HTH_GntR"/>
</dbReference>
<dbReference type="InterPro" id="IPR011711">
    <property type="entry name" value="GntR_C"/>
</dbReference>
<dbReference type="Pfam" id="PF07729">
    <property type="entry name" value="FCD"/>
    <property type="match status" value="1"/>
</dbReference>
<dbReference type="PROSITE" id="PS50949">
    <property type="entry name" value="HTH_GNTR"/>
    <property type="match status" value="1"/>
</dbReference>
<dbReference type="EMBL" id="DPOP01000098">
    <property type="protein sequence ID" value="HCW68078.1"/>
    <property type="molecule type" value="Genomic_DNA"/>
</dbReference>
<keyword evidence="2" id="KW-0238">DNA-binding</keyword>
<gene>
    <name evidence="5" type="ORF">DEF21_06005</name>
    <name evidence="6" type="ORF">DHR80_12955</name>
</gene>
<proteinExistence type="predicted"/>
<evidence type="ECO:0000256" key="1">
    <source>
        <dbReference type="ARBA" id="ARBA00023015"/>
    </source>
</evidence>
<dbReference type="InterPro" id="IPR008920">
    <property type="entry name" value="TF_FadR/GntR_C"/>
</dbReference>
<reference evidence="7 8" key="1">
    <citation type="journal article" date="2018" name="Nat. Biotechnol.">
        <title>A standardized bacterial taxonomy based on genome phylogeny substantially revises the tree of life.</title>
        <authorList>
            <person name="Parks D.H."/>
            <person name="Chuvochina M."/>
            <person name="Waite D.W."/>
            <person name="Rinke C."/>
            <person name="Skarshewski A."/>
            <person name="Chaumeil P.A."/>
            <person name="Hugenholtz P."/>
        </authorList>
    </citation>
    <scope>NUCLEOTIDE SEQUENCE [LARGE SCALE GENOMIC DNA]</scope>
    <source>
        <strain evidence="5">UBA8707</strain>
        <strain evidence="6">UBA9881</strain>
    </source>
</reference>
<keyword evidence="3" id="KW-0804">Transcription</keyword>
<accession>A0A358HQJ3</accession>
<dbReference type="CDD" id="cd07377">
    <property type="entry name" value="WHTH_GntR"/>
    <property type="match status" value="1"/>
</dbReference>
<dbReference type="SMART" id="SM00895">
    <property type="entry name" value="FCD"/>
    <property type="match status" value="1"/>
</dbReference>
<evidence type="ECO:0000256" key="3">
    <source>
        <dbReference type="ARBA" id="ARBA00023163"/>
    </source>
</evidence>
<evidence type="ECO:0000256" key="2">
    <source>
        <dbReference type="ARBA" id="ARBA00023125"/>
    </source>
</evidence>
<feature type="domain" description="HTH gntR-type" evidence="4">
    <location>
        <begin position="14"/>
        <end position="82"/>
    </location>
</feature>
<evidence type="ECO:0000259" key="4">
    <source>
        <dbReference type="PROSITE" id="PS50949"/>
    </source>
</evidence>
<dbReference type="SUPFAM" id="SSF48008">
    <property type="entry name" value="GntR ligand-binding domain-like"/>
    <property type="match status" value="1"/>
</dbReference>
<dbReference type="Gene3D" id="1.10.10.10">
    <property type="entry name" value="Winged helix-like DNA-binding domain superfamily/Winged helix DNA-binding domain"/>
    <property type="match status" value="1"/>
</dbReference>
<dbReference type="Pfam" id="PF00392">
    <property type="entry name" value="GntR"/>
    <property type="match status" value="1"/>
</dbReference>
<dbReference type="PANTHER" id="PTHR43537:SF5">
    <property type="entry name" value="UXU OPERON TRANSCRIPTIONAL REGULATOR"/>
    <property type="match status" value="1"/>
</dbReference>
<dbReference type="RefSeq" id="WP_276652070.1">
    <property type="nucleotide sequence ID" value="NZ_DOOG01000054.1"/>
</dbReference>
<name>A0A358HQJ3_9PROT</name>
<dbReference type="InterPro" id="IPR036388">
    <property type="entry name" value="WH-like_DNA-bd_sf"/>
</dbReference>
<dbReference type="SUPFAM" id="SSF46785">
    <property type="entry name" value="Winged helix' DNA-binding domain"/>
    <property type="match status" value="1"/>
</dbReference>
<protein>
    <submittedName>
        <fullName evidence="5">FadR family transcriptional regulator</fullName>
    </submittedName>
</protein>